<name>A0ABW5NGI4_9SPHI</name>
<keyword evidence="2" id="KW-1185">Reference proteome</keyword>
<gene>
    <name evidence="1" type="ORF">ACFSQ3_02300</name>
</gene>
<comment type="caution">
    <text evidence="1">The sequence shown here is derived from an EMBL/GenBank/DDBJ whole genome shotgun (WGS) entry which is preliminary data.</text>
</comment>
<sequence>MRMYFGLFFLLLALVSCDKTSELEQASIYGGWYLSTQDLIRIQDGNRTVTTDTVNDKTIFYDFKENGKFDFQGGTGEYYLSNDSLYCKYAATSSSRFYGFKISVSRDELIMRVTDTYPNINTTTEQVNKFRRL</sequence>
<accession>A0ABW5NGI4</accession>
<dbReference type="RefSeq" id="WP_380867135.1">
    <property type="nucleotide sequence ID" value="NZ_JBHUMA010000004.1"/>
</dbReference>
<evidence type="ECO:0000313" key="1">
    <source>
        <dbReference type="EMBL" id="MFD2597768.1"/>
    </source>
</evidence>
<evidence type="ECO:0000313" key="2">
    <source>
        <dbReference type="Proteomes" id="UP001597393"/>
    </source>
</evidence>
<dbReference type="PROSITE" id="PS51257">
    <property type="entry name" value="PROKAR_LIPOPROTEIN"/>
    <property type="match status" value="1"/>
</dbReference>
<dbReference type="EMBL" id="JBHUMA010000004">
    <property type="protein sequence ID" value="MFD2597768.1"/>
    <property type="molecule type" value="Genomic_DNA"/>
</dbReference>
<protein>
    <recommendedName>
        <fullName evidence="3">Lipocalin-like domain-containing protein</fullName>
    </recommendedName>
</protein>
<proteinExistence type="predicted"/>
<reference evidence="2" key="1">
    <citation type="journal article" date="2019" name="Int. J. Syst. Evol. Microbiol.">
        <title>The Global Catalogue of Microorganisms (GCM) 10K type strain sequencing project: providing services to taxonomists for standard genome sequencing and annotation.</title>
        <authorList>
            <consortium name="The Broad Institute Genomics Platform"/>
            <consortium name="The Broad Institute Genome Sequencing Center for Infectious Disease"/>
            <person name="Wu L."/>
            <person name="Ma J."/>
        </authorList>
    </citation>
    <scope>NUCLEOTIDE SEQUENCE [LARGE SCALE GENOMIC DNA]</scope>
    <source>
        <strain evidence="2">KCTC 42248</strain>
    </source>
</reference>
<evidence type="ECO:0008006" key="3">
    <source>
        <dbReference type="Google" id="ProtNLM"/>
    </source>
</evidence>
<dbReference type="Proteomes" id="UP001597393">
    <property type="component" value="Unassembled WGS sequence"/>
</dbReference>
<organism evidence="1 2">
    <name type="scientific">Sphingobacterium corticis</name>
    <dbReference type="NCBI Taxonomy" id="1812823"/>
    <lineage>
        <taxon>Bacteria</taxon>
        <taxon>Pseudomonadati</taxon>
        <taxon>Bacteroidota</taxon>
        <taxon>Sphingobacteriia</taxon>
        <taxon>Sphingobacteriales</taxon>
        <taxon>Sphingobacteriaceae</taxon>
        <taxon>Sphingobacterium</taxon>
    </lineage>
</organism>